<feature type="DNA-binding region" description="H-T-H motif" evidence="2">
    <location>
        <begin position="36"/>
        <end position="55"/>
    </location>
</feature>
<dbReference type="RefSeq" id="WP_054760386.1">
    <property type="nucleotide sequence ID" value="NZ_AYYR01000067.1"/>
</dbReference>
<dbReference type="SUPFAM" id="SSF46689">
    <property type="entry name" value="Homeodomain-like"/>
    <property type="match status" value="1"/>
</dbReference>
<dbReference type="Pfam" id="PF00440">
    <property type="entry name" value="TetR_N"/>
    <property type="match status" value="1"/>
</dbReference>
<reference evidence="4 5" key="1">
    <citation type="journal article" date="2015" name="Genome Announc.">
        <title>Expanding the biotechnology potential of lactobacilli through comparative genomics of 213 strains and associated genera.</title>
        <authorList>
            <person name="Sun Z."/>
            <person name="Harris H.M."/>
            <person name="McCann A."/>
            <person name="Guo C."/>
            <person name="Argimon S."/>
            <person name="Zhang W."/>
            <person name="Yang X."/>
            <person name="Jeffery I.B."/>
            <person name="Cooney J.C."/>
            <person name="Kagawa T.F."/>
            <person name="Liu W."/>
            <person name="Song Y."/>
            <person name="Salvetti E."/>
            <person name="Wrobel A."/>
            <person name="Rasinkangas P."/>
            <person name="Parkhill J."/>
            <person name="Rea M.C."/>
            <person name="O'Sullivan O."/>
            <person name="Ritari J."/>
            <person name="Douillard F.P."/>
            <person name="Paul Ross R."/>
            <person name="Yang R."/>
            <person name="Briner A.E."/>
            <person name="Felis G.E."/>
            <person name="de Vos W.M."/>
            <person name="Barrangou R."/>
            <person name="Klaenhammer T.R."/>
            <person name="Caufield P.W."/>
            <person name="Cui Y."/>
            <person name="Zhang H."/>
            <person name="O'Toole P.W."/>
        </authorList>
    </citation>
    <scope>NUCLEOTIDE SEQUENCE [LARGE SCALE GENOMIC DNA]</scope>
    <source>
        <strain evidence="4 5">DSM 20515</strain>
    </source>
</reference>
<dbReference type="PANTHER" id="PTHR43479">
    <property type="entry name" value="ACREF/ENVCD OPERON REPRESSOR-RELATED"/>
    <property type="match status" value="1"/>
</dbReference>
<evidence type="ECO:0000256" key="1">
    <source>
        <dbReference type="ARBA" id="ARBA00023125"/>
    </source>
</evidence>
<gene>
    <name evidence="4" type="ORF">FC82_GL002833</name>
</gene>
<dbReference type="InterPro" id="IPR009057">
    <property type="entry name" value="Homeodomain-like_sf"/>
</dbReference>
<dbReference type="InterPro" id="IPR050624">
    <property type="entry name" value="HTH-type_Tx_Regulator"/>
</dbReference>
<evidence type="ECO:0000313" key="4">
    <source>
        <dbReference type="EMBL" id="KRM74889.1"/>
    </source>
</evidence>
<sequence length="181" mass="20547">MTDKPIKRVQQVDQSVAWLTEALLQLMQQRPYKNISISAIANRSGLSRRTFYRHFDTIDALLDHAIEAQVNEMITTISNARPHRFREVVLIFFTACVPQREFLLNLQSNNLMPHLLTQLTTGVQKSLLAVLLPKNDTYTFAFAAGGIWNLLNQWLMDNAATTPEEMGDVAERIAIHLGDIV</sequence>
<accession>A0A0R2BEQ9</accession>
<dbReference type="InterPro" id="IPR001647">
    <property type="entry name" value="HTH_TetR"/>
</dbReference>
<organism evidence="4 5">
    <name type="scientific">Secundilactobacillus collinoides DSM 20515 = JCM 1123</name>
    <dbReference type="NCBI Taxonomy" id="1423733"/>
    <lineage>
        <taxon>Bacteria</taxon>
        <taxon>Bacillati</taxon>
        <taxon>Bacillota</taxon>
        <taxon>Bacilli</taxon>
        <taxon>Lactobacillales</taxon>
        <taxon>Lactobacillaceae</taxon>
        <taxon>Secundilactobacillus</taxon>
    </lineage>
</organism>
<dbReference type="PATRIC" id="fig|1423733.4.peg.2958"/>
<keyword evidence="1 2" id="KW-0238">DNA-binding</keyword>
<feature type="domain" description="HTH tetR-type" evidence="3">
    <location>
        <begin position="13"/>
        <end position="73"/>
    </location>
</feature>
<proteinExistence type="predicted"/>
<dbReference type="Gene3D" id="1.10.357.10">
    <property type="entry name" value="Tetracycline Repressor, domain 2"/>
    <property type="match status" value="1"/>
</dbReference>
<name>A0A0R2BEQ9_SECCO</name>
<dbReference type="GO" id="GO:0003677">
    <property type="term" value="F:DNA binding"/>
    <property type="evidence" value="ECO:0007669"/>
    <property type="project" value="UniProtKB-UniRule"/>
</dbReference>
<dbReference type="Proteomes" id="UP000051845">
    <property type="component" value="Unassembled WGS sequence"/>
</dbReference>
<comment type="caution">
    <text evidence="4">The sequence shown here is derived from an EMBL/GenBank/DDBJ whole genome shotgun (WGS) entry which is preliminary data.</text>
</comment>
<evidence type="ECO:0000313" key="5">
    <source>
        <dbReference type="Proteomes" id="UP000051845"/>
    </source>
</evidence>
<dbReference type="AlphaFoldDB" id="A0A0R2BEQ9"/>
<dbReference type="PANTHER" id="PTHR43479:SF11">
    <property type="entry name" value="ACREF_ENVCD OPERON REPRESSOR-RELATED"/>
    <property type="match status" value="1"/>
</dbReference>
<evidence type="ECO:0000259" key="3">
    <source>
        <dbReference type="PROSITE" id="PS50977"/>
    </source>
</evidence>
<evidence type="ECO:0000256" key="2">
    <source>
        <dbReference type="PROSITE-ProRule" id="PRU00335"/>
    </source>
</evidence>
<dbReference type="STRING" id="33960.TY91_10285"/>
<dbReference type="PROSITE" id="PS50977">
    <property type="entry name" value="HTH_TETR_2"/>
    <property type="match status" value="1"/>
</dbReference>
<protein>
    <recommendedName>
        <fullName evidence="3">HTH tetR-type domain-containing protein</fullName>
    </recommendedName>
</protein>
<dbReference type="EMBL" id="AYYR01000067">
    <property type="protein sequence ID" value="KRM74889.1"/>
    <property type="molecule type" value="Genomic_DNA"/>
</dbReference>